<dbReference type="GO" id="GO:0006412">
    <property type="term" value="P:translation"/>
    <property type="evidence" value="ECO:0007669"/>
    <property type="project" value="InterPro"/>
</dbReference>
<dbReference type="CDD" id="cd00387">
    <property type="entry name" value="Ribosomal_L7_L12"/>
    <property type="match status" value="1"/>
</dbReference>
<dbReference type="InterPro" id="IPR013823">
    <property type="entry name" value="Ribosomal_bL12_C"/>
</dbReference>
<proteinExistence type="inferred from homology"/>
<dbReference type="Gene3D" id="3.30.1390.10">
    <property type="match status" value="1"/>
</dbReference>
<dbReference type="GO" id="GO:0003729">
    <property type="term" value="F:mRNA binding"/>
    <property type="evidence" value="ECO:0007669"/>
    <property type="project" value="TreeGrafter"/>
</dbReference>
<organism evidence="5 6">
    <name type="scientific">Aspergillus oryzae</name>
    <name type="common">Yellow koji mold</name>
    <dbReference type="NCBI Taxonomy" id="5062"/>
    <lineage>
        <taxon>Eukaryota</taxon>
        <taxon>Fungi</taxon>
        <taxon>Dikarya</taxon>
        <taxon>Ascomycota</taxon>
        <taxon>Pezizomycotina</taxon>
        <taxon>Eurotiomycetes</taxon>
        <taxon>Eurotiomycetidae</taxon>
        <taxon>Eurotiales</taxon>
        <taxon>Aspergillaceae</taxon>
        <taxon>Aspergillus</taxon>
        <taxon>Aspergillus subgen. Circumdati</taxon>
    </lineage>
</organism>
<feature type="domain" description="Large ribosomal subunit protein bL12 C-terminal" evidence="4">
    <location>
        <begin position="48"/>
        <end position="112"/>
    </location>
</feature>
<dbReference type="Pfam" id="PF00542">
    <property type="entry name" value="Ribosomal_L12"/>
    <property type="match status" value="1"/>
</dbReference>
<evidence type="ECO:0000259" key="4">
    <source>
        <dbReference type="Pfam" id="PF00542"/>
    </source>
</evidence>
<dbReference type="EMBL" id="BSYA01000135">
    <property type="protein sequence ID" value="GMG34251.1"/>
    <property type="molecule type" value="Genomic_DNA"/>
</dbReference>
<comment type="caution">
    <text evidence="5">The sequence shown here is derived from an EMBL/GenBank/DDBJ whole genome shotgun (WGS) entry which is preliminary data.</text>
</comment>
<dbReference type="GO" id="GO:0003735">
    <property type="term" value="F:structural constituent of ribosome"/>
    <property type="evidence" value="ECO:0007669"/>
    <property type="project" value="InterPro"/>
</dbReference>
<dbReference type="FunFam" id="3.30.1390.10:FF:000001">
    <property type="entry name" value="50S ribosomal protein L7/L12"/>
    <property type="match status" value="1"/>
</dbReference>
<dbReference type="InterPro" id="IPR000206">
    <property type="entry name" value="Ribosomal_bL12"/>
</dbReference>
<reference evidence="5" key="1">
    <citation type="submission" date="2023-04" db="EMBL/GenBank/DDBJ databases">
        <title>Aspergillus oryzae NBRC 4228.</title>
        <authorList>
            <person name="Ichikawa N."/>
            <person name="Sato H."/>
            <person name="Tonouchi N."/>
        </authorList>
    </citation>
    <scope>NUCLEOTIDE SEQUENCE</scope>
    <source>
        <strain evidence="5">NBRC 4228</strain>
    </source>
</reference>
<keyword evidence="3" id="KW-0687">Ribonucleoprotein</keyword>
<evidence type="ECO:0000313" key="5">
    <source>
        <dbReference type="EMBL" id="GMG34251.1"/>
    </source>
</evidence>
<dbReference type="SUPFAM" id="SSF54736">
    <property type="entry name" value="ClpS-like"/>
    <property type="match status" value="1"/>
</dbReference>
<comment type="similarity">
    <text evidence="1">Belongs to the bacterial ribosomal protein bL12 family.</text>
</comment>
<gene>
    <name evidence="5" type="ORF">Aory04_000963300</name>
</gene>
<dbReference type="InterPro" id="IPR014719">
    <property type="entry name" value="Ribosomal_bL12_C/ClpS-like"/>
</dbReference>
<protein>
    <submittedName>
        <fullName evidence="5">Unnamed protein product</fullName>
    </submittedName>
</protein>
<evidence type="ECO:0000256" key="2">
    <source>
        <dbReference type="ARBA" id="ARBA00022980"/>
    </source>
</evidence>
<dbReference type="PANTHER" id="PTHR45987">
    <property type="entry name" value="39S RIBOSOMAL PROTEIN L12"/>
    <property type="match status" value="1"/>
</dbReference>
<evidence type="ECO:0000256" key="1">
    <source>
        <dbReference type="ARBA" id="ARBA00007197"/>
    </source>
</evidence>
<evidence type="ECO:0000256" key="3">
    <source>
        <dbReference type="ARBA" id="ARBA00023274"/>
    </source>
</evidence>
<evidence type="ECO:0000313" key="6">
    <source>
        <dbReference type="Proteomes" id="UP001165205"/>
    </source>
</evidence>
<dbReference type="GO" id="GO:0005762">
    <property type="term" value="C:mitochondrial large ribosomal subunit"/>
    <property type="evidence" value="ECO:0007669"/>
    <property type="project" value="TreeGrafter"/>
</dbReference>
<dbReference type="Proteomes" id="UP001165205">
    <property type="component" value="Unassembled WGS sequence"/>
</dbReference>
<sequence length="115" mass="12118">MSLFPMQTRLNIPDLPVGGFAMAGGAAPAAAPAEEEEAAPAAQEKTLFNLKLESIDAASKAKVIKEIKSLLGLSLVDSKKFVESVPKVLKESVPKEDAEKIIETLKAVGAKAIME</sequence>
<accession>A0AAN4YQG7</accession>
<name>A0AAN4YQG7_ASPOZ</name>
<dbReference type="PANTHER" id="PTHR45987:SF4">
    <property type="entry name" value="LARGE RIBOSOMAL SUBUNIT PROTEIN BL12M"/>
    <property type="match status" value="1"/>
</dbReference>
<dbReference type="AlphaFoldDB" id="A0AAN4YQG7"/>
<keyword evidence="2" id="KW-0689">Ribosomal protein</keyword>